<keyword evidence="6" id="KW-1015">Disulfide bond</keyword>
<dbReference type="PROSITE" id="PS51019">
    <property type="entry name" value="REELIN"/>
    <property type="match status" value="1"/>
</dbReference>
<proteinExistence type="inferred from homology"/>
<keyword evidence="2" id="KW-0929">Antimicrobial</keyword>
<dbReference type="AlphaFoldDB" id="A0A8J9W3V4"/>
<dbReference type="InterPro" id="IPR042307">
    <property type="entry name" value="Reeler_sf"/>
</dbReference>
<evidence type="ECO:0000256" key="2">
    <source>
        <dbReference type="ARBA" id="ARBA00022529"/>
    </source>
</evidence>
<dbReference type="EMBL" id="OV170225">
    <property type="protein sequence ID" value="CAH0725337.1"/>
    <property type="molecule type" value="Genomic_DNA"/>
</dbReference>
<feature type="non-terminal residue" evidence="9">
    <location>
        <position position="168"/>
    </location>
</feature>
<evidence type="ECO:0000256" key="6">
    <source>
        <dbReference type="ARBA" id="ARBA00023157"/>
    </source>
</evidence>
<name>A0A8J9W3V4_9NEOP</name>
<keyword evidence="10" id="KW-1185">Reference proteome</keyword>
<evidence type="ECO:0000256" key="7">
    <source>
        <dbReference type="SAM" id="SignalP"/>
    </source>
</evidence>
<sequence>MLGKLEFLVVLLLFWGVNSFPDGAPVDACVKDRANQPNHGQHRTQPLSTLPYRIIASSSYYGPNSRITVSITGAEPFKGFFVQARSVEKNQWIGSWEETPNTTAIPECSAITHADPKEKIRATFVWKAPENSQGRVYFTGTVLKNYGTFWADLIAVAPQDPNALQVLI</sequence>
<keyword evidence="4" id="KW-0391">Immunity</keyword>
<evidence type="ECO:0000259" key="8">
    <source>
        <dbReference type="PROSITE" id="PS51019"/>
    </source>
</evidence>
<evidence type="ECO:0000313" key="10">
    <source>
        <dbReference type="Proteomes" id="UP000838878"/>
    </source>
</evidence>
<dbReference type="InterPro" id="IPR002861">
    <property type="entry name" value="Reeler_dom"/>
</dbReference>
<reference evidence="9" key="1">
    <citation type="submission" date="2021-12" db="EMBL/GenBank/DDBJ databases">
        <authorList>
            <person name="Martin H S."/>
        </authorList>
    </citation>
    <scope>NUCLEOTIDE SEQUENCE</scope>
</reference>
<keyword evidence="7" id="KW-0732">Signal</keyword>
<dbReference type="Proteomes" id="UP000838878">
    <property type="component" value="Chromosome 5"/>
</dbReference>
<keyword evidence="3" id="KW-0399">Innate immunity</keyword>
<comment type="similarity">
    <text evidence="1">Belongs to the insect defense protein family.</text>
</comment>
<keyword evidence="5" id="KW-0044">Antibiotic</keyword>
<feature type="signal peptide" evidence="7">
    <location>
        <begin position="1"/>
        <end position="19"/>
    </location>
</feature>
<evidence type="ECO:0000256" key="1">
    <source>
        <dbReference type="ARBA" id="ARBA00008501"/>
    </source>
</evidence>
<organism evidence="9 10">
    <name type="scientific">Brenthis ino</name>
    <name type="common">lesser marbled fritillary</name>
    <dbReference type="NCBI Taxonomy" id="405034"/>
    <lineage>
        <taxon>Eukaryota</taxon>
        <taxon>Metazoa</taxon>
        <taxon>Ecdysozoa</taxon>
        <taxon>Arthropoda</taxon>
        <taxon>Hexapoda</taxon>
        <taxon>Insecta</taxon>
        <taxon>Pterygota</taxon>
        <taxon>Neoptera</taxon>
        <taxon>Endopterygota</taxon>
        <taxon>Lepidoptera</taxon>
        <taxon>Glossata</taxon>
        <taxon>Ditrysia</taxon>
        <taxon>Papilionoidea</taxon>
        <taxon>Nymphalidae</taxon>
        <taxon>Heliconiinae</taxon>
        <taxon>Argynnini</taxon>
        <taxon>Brenthis</taxon>
    </lineage>
</organism>
<evidence type="ECO:0000256" key="5">
    <source>
        <dbReference type="ARBA" id="ARBA00023022"/>
    </source>
</evidence>
<evidence type="ECO:0000313" key="9">
    <source>
        <dbReference type="EMBL" id="CAH0725337.1"/>
    </source>
</evidence>
<dbReference type="CDD" id="cd08544">
    <property type="entry name" value="Reeler"/>
    <property type="match status" value="1"/>
</dbReference>
<dbReference type="Pfam" id="PF02014">
    <property type="entry name" value="Reeler"/>
    <property type="match status" value="1"/>
</dbReference>
<dbReference type="GO" id="GO:0042742">
    <property type="term" value="P:defense response to bacterium"/>
    <property type="evidence" value="ECO:0007669"/>
    <property type="project" value="UniProtKB-KW"/>
</dbReference>
<feature type="chain" id="PRO_5035460040" description="Reelin domain-containing protein" evidence="7">
    <location>
        <begin position="20"/>
        <end position="168"/>
    </location>
</feature>
<dbReference type="Gene3D" id="2.60.40.4060">
    <property type="entry name" value="Reeler domain"/>
    <property type="match status" value="1"/>
</dbReference>
<dbReference type="PANTHER" id="PTHR45828:SF40">
    <property type="entry name" value="REELIN DOMAIN-CONTAINING PROTEIN"/>
    <property type="match status" value="1"/>
</dbReference>
<dbReference type="GO" id="GO:0016020">
    <property type="term" value="C:membrane"/>
    <property type="evidence" value="ECO:0007669"/>
    <property type="project" value="TreeGrafter"/>
</dbReference>
<evidence type="ECO:0000256" key="3">
    <source>
        <dbReference type="ARBA" id="ARBA00022588"/>
    </source>
</evidence>
<dbReference type="PANTHER" id="PTHR45828">
    <property type="entry name" value="CYTOCHROME B561/FERRIC REDUCTASE TRANSMEMBRANE"/>
    <property type="match status" value="1"/>
</dbReference>
<dbReference type="OrthoDB" id="2419613at2759"/>
<gene>
    <name evidence="9" type="ORF">BINO364_LOCUS10927</name>
</gene>
<dbReference type="InterPro" id="IPR051237">
    <property type="entry name" value="Ferric-chelate_Red/DefProt"/>
</dbReference>
<dbReference type="GO" id="GO:0045087">
    <property type="term" value="P:innate immune response"/>
    <property type="evidence" value="ECO:0007669"/>
    <property type="project" value="UniProtKB-KW"/>
</dbReference>
<accession>A0A8J9W3V4</accession>
<protein>
    <recommendedName>
        <fullName evidence="8">Reelin domain-containing protein</fullName>
    </recommendedName>
</protein>
<evidence type="ECO:0000256" key="4">
    <source>
        <dbReference type="ARBA" id="ARBA00022859"/>
    </source>
</evidence>
<feature type="domain" description="Reelin" evidence="8">
    <location>
        <begin position="14"/>
        <end position="168"/>
    </location>
</feature>